<feature type="transmembrane region" description="Helical" evidence="1">
    <location>
        <begin position="259"/>
        <end position="277"/>
    </location>
</feature>
<organism evidence="2 3">
    <name type="scientific">Paenibacillus phyllosphaerae</name>
    <dbReference type="NCBI Taxonomy" id="274593"/>
    <lineage>
        <taxon>Bacteria</taxon>
        <taxon>Bacillati</taxon>
        <taxon>Bacillota</taxon>
        <taxon>Bacilli</taxon>
        <taxon>Bacillales</taxon>
        <taxon>Paenibacillaceae</taxon>
        <taxon>Paenibacillus</taxon>
    </lineage>
</organism>
<feature type="transmembrane region" description="Helical" evidence="1">
    <location>
        <begin position="101"/>
        <end position="122"/>
    </location>
</feature>
<dbReference type="InterPro" id="IPR025699">
    <property type="entry name" value="ABC2_memb-like"/>
</dbReference>
<evidence type="ECO:0000313" key="2">
    <source>
        <dbReference type="EMBL" id="MBB3114374.1"/>
    </source>
</evidence>
<feature type="transmembrane region" description="Helical" evidence="1">
    <location>
        <begin position="58"/>
        <end position="74"/>
    </location>
</feature>
<gene>
    <name evidence="2" type="ORF">FHS18_006495</name>
</gene>
<proteinExistence type="predicted"/>
<protein>
    <submittedName>
        <fullName evidence="2">Uncharacterized protein</fullName>
    </submittedName>
</protein>
<comment type="caution">
    <text evidence="2">The sequence shown here is derived from an EMBL/GenBank/DDBJ whole genome shotgun (WGS) entry which is preliminary data.</text>
</comment>
<dbReference type="AlphaFoldDB" id="A0A7W5FRU5"/>
<dbReference type="RefSeq" id="WP_183604408.1">
    <property type="nucleotide sequence ID" value="NZ_JACHXK010000030.1"/>
</dbReference>
<keyword evidence="1" id="KW-1133">Transmembrane helix</keyword>
<dbReference type="Proteomes" id="UP000570361">
    <property type="component" value="Unassembled WGS sequence"/>
</dbReference>
<feature type="transmembrane region" description="Helical" evidence="1">
    <location>
        <begin position="142"/>
        <end position="161"/>
    </location>
</feature>
<dbReference type="EMBL" id="JACHXK010000030">
    <property type="protein sequence ID" value="MBB3114374.1"/>
    <property type="molecule type" value="Genomic_DNA"/>
</dbReference>
<evidence type="ECO:0000256" key="1">
    <source>
        <dbReference type="SAM" id="Phobius"/>
    </source>
</evidence>
<evidence type="ECO:0000313" key="3">
    <source>
        <dbReference type="Proteomes" id="UP000570361"/>
    </source>
</evidence>
<name>A0A7W5FRU5_9BACL</name>
<reference evidence="2 3" key="1">
    <citation type="submission" date="2020-08" db="EMBL/GenBank/DDBJ databases">
        <title>Genomic Encyclopedia of Type Strains, Phase III (KMG-III): the genomes of soil and plant-associated and newly described type strains.</title>
        <authorList>
            <person name="Whitman W."/>
        </authorList>
    </citation>
    <scope>NUCLEOTIDE SEQUENCE [LARGE SCALE GENOMIC DNA]</scope>
    <source>
        <strain evidence="2 3">CECT 5862</strain>
    </source>
</reference>
<feature type="transmembrane region" description="Helical" evidence="1">
    <location>
        <begin position="225"/>
        <end position="247"/>
    </location>
</feature>
<sequence>MRTLMLQVQLELRLLAKLRLLLLLPPAAGLWLLFQCADVGLPASMDVNLYAAEAHEQLMTYLTVLPIFLGVWLIRHDTMSSSYEWSLSLPVSNRTMIASKWIAGFLISTLFTICILAAYILVAFRHHVSWTSILTEVAHYGLLYELSFAPAVALGIVLGALMPFRFALPIAFCGWVFGSIFVPVYLIEVFGWYPMKAFSLNQLIGGLNADLTEAWSYRPRTAETLLSMLFTAAFTLCMLSATGAMLAKSRPVLRPAVPVASFILSLLLAGAAFTPYLDLWTNRYEQFDRLAAASVNSEQARPHDRYRFKLDRLDIHAARLADNSLELQAELVLPTDGGALIPAAPGVSEVTPYSEGRITFLLNPLFRIERLAVDGQSVNWTQENDHLSFDAGALRTNTDKHTVSLTYTSGGPLQQWSHDGSGEYYQLFVAGDSVFLPSYAGWYPIPGGDHLLYRSGGLQVRSDVASLFHADFSLTMEGFGEEMIATIPPSAENASSAIQRFEQRDAEAPSIISGAFTTVRIEGEPLSIVTTPGNVVESRIFLAKLHEKRVFYEQWAGASFSGLRQIIYFPLAGSFDRGYSMTGTFAVGDTLFIGETKHSNLDSYRLDQVVNWMLFGDTVNYQYWVNEWDDQNQDMLRTYSIVQELRRAISYYLPLKEAQVDTDDLQFDFNTASPLGTRMKQMIDGAYAEGDGELVKRVLLRFWKQGLHIEDYNAGRRYVYMGDSPMYLFPVITWDEWLQAWDEEKGRLIDNDR</sequence>
<keyword evidence="1" id="KW-0472">Membrane</keyword>
<feature type="transmembrane region" description="Helical" evidence="1">
    <location>
        <begin position="168"/>
        <end position="193"/>
    </location>
</feature>
<accession>A0A7W5FRU5</accession>
<dbReference type="Pfam" id="PF13346">
    <property type="entry name" value="ABC2_membrane_5"/>
    <property type="match status" value="1"/>
</dbReference>
<keyword evidence="3" id="KW-1185">Reference proteome</keyword>
<keyword evidence="1" id="KW-0812">Transmembrane</keyword>